<evidence type="ECO:0000313" key="1">
    <source>
        <dbReference type="EMBL" id="KAG5583167.1"/>
    </source>
</evidence>
<reference evidence="1 2" key="1">
    <citation type="submission" date="2020-09" db="EMBL/GenBank/DDBJ databases">
        <title>De no assembly of potato wild relative species, Solanum commersonii.</title>
        <authorList>
            <person name="Cho K."/>
        </authorList>
    </citation>
    <scope>NUCLEOTIDE SEQUENCE [LARGE SCALE GENOMIC DNA]</scope>
    <source>
        <strain evidence="1">LZ3.2</strain>
        <tissue evidence="1">Leaf</tissue>
    </source>
</reference>
<keyword evidence="2" id="KW-1185">Reference proteome</keyword>
<gene>
    <name evidence="1" type="ORF">H5410_053794</name>
</gene>
<sequence length="92" mass="10107">MELKETVLCYLLCYQPSITRLIQGPSNVSLSSLVSIVKTLSRSENSMNVCVAASHESLYRPSHRVSRAGLGIPGKIHPTVVQISPFARAQPW</sequence>
<accession>A0A9J5X5X7</accession>
<organism evidence="1 2">
    <name type="scientific">Solanum commersonii</name>
    <name type="common">Commerson's wild potato</name>
    <name type="synonym">Commerson's nightshade</name>
    <dbReference type="NCBI Taxonomy" id="4109"/>
    <lineage>
        <taxon>Eukaryota</taxon>
        <taxon>Viridiplantae</taxon>
        <taxon>Streptophyta</taxon>
        <taxon>Embryophyta</taxon>
        <taxon>Tracheophyta</taxon>
        <taxon>Spermatophyta</taxon>
        <taxon>Magnoliopsida</taxon>
        <taxon>eudicotyledons</taxon>
        <taxon>Gunneridae</taxon>
        <taxon>Pentapetalae</taxon>
        <taxon>asterids</taxon>
        <taxon>lamiids</taxon>
        <taxon>Solanales</taxon>
        <taxon>Solanaceae</taxon>
        <taxon>Solanoideae</taxon>
        <taxon>Solaneae</taxon>
        <taxon>Solanum</taxon>
    </lineage>
</organism>
<proteinExistence type="predicted"/>
<comment type="caution">
    <text evidence="1">The sequence shown here is derived from an EMBL/GenBank/DDBJ whole genome shotgun (WGS) entry which is preliminary data.</text>
</comment>
<dbReference type="EMBL" id="JACXVP010000010">
    <property type="protein sequence ID" value="KAG5583167.1"/>
    <property type="molecule type" value="Genomic_DNA"/>
</dbReference>
<dbReference type="AlphaFoldDB" id="A0A9J5X5X7"/>
<protein>
    <submittedName>
        <fullName evidence="1">Uncharacterized protein</fullName>
    </submittedName>
</protein>
<dbReference type="Proteomes" id="UP000824120">
    <property type="component" value="Chromosome 10"/>
</dbReference>
<evidence type="ECO:0000313" key="2">
    <source>
        <dbReference type="Proteomes" id="UP000824120"/>
    </source>
</evidence>
<name>A0A9J5X5X7_SOLCO</name>